<dbReference type="AlphaFoldDB" id="A0A3B0ZRJ1"/>
<dbReference type="InterPro" id="IPR007456">
    <property type="entry name" value="Smg"/>
</dbReference>
<sequence length="158" mass="18525">MKENVIDVLMYLFEHYMDSELEVTADHKSLKNELIAAGFTNNEVDKTFDWLDGLAYLKENPEEQFVTHRSIRIFAEQENQKLSLECRGFLIFLEQIQVLDSKNRELVIDRVMALEGNRIELRELKWVILMVLFNQPGHEAALAWIEDQVFEEVAAITH</sequence>
<dbReference type="Pfam" id="PF04361">
    <property type="entry name" value="DUF494"/>
    <property type="match status" value="1"/>
</dbReference>
<dbReference type="PANTHER" id="PTHR38692">
    <property type="entry name" value="PROTEIN SMG"/>
    <property type="match status" value="1"/>
</dbReference>
<reference evidence="1" key="1">
    <citation type="submission" date="2018-06" db="EMBL/GenBank/DDBJ databases">
        <authorList>
            <person name="Zhirakovskaya E."/>
        </authorList>
    </citation>
    <scope>NUCLEOTIDE SEQUENCE</scope>
</reference>
<evidence type="ECO:0000313" key="1">
    <source>
        <dbReference type="EMBL" id="VAW88659.1"/>
    </source>
</evidence>
<organism evidence="1">
    <name type="scientific">hydrothermal vent metagenome</name>
    <dbReference type="NCBI Taxonomy" id="652676"/>
    <lineage>
        <taxon>unclassified sequences</taxon>
        <taxon>metagenomes</taxon>
        <taxon>ecological metagenomes</taxon>
    </lineage>
</organism>
<accession>A0A3B0ZRJ1</accession>
<dbReference type="PANTHER" id="PTHR38692:SF1">
    <property type="entry name" value="PROTEIN SMG"/>
    <property type="match status" value="1"/>
</dbReference>
<protein>
    <recommendedName>
        <fullName evidence="2">Protein Smg homolog</fullName>
    </recommendedName>
</protein>
<gene>
    <name evidence="1" type="ORF">MNBD_GAMMA16-1185</name>
</gene>
<dbReference type="EMBL" id="UOFO01000149">
    <property type="protein sequence ID" value="VAW88659.1"/>
    <property type="molecule type" value="Genomic_DNA"/>
</dbReference>
<dbReference type="HAMAP" id="MF_00598">
    <property type="entry name" value="Smg"/>
    <property type="match status" value="1"/>
</dbReference>
<evidence type="ECO:0008006" key="2">
    <source>
        <dbReference type="Google" id="ProtNLM"/>
    </source>
</evidence>
<proteinExistence type="inferred from homology"/>
<name>A0A3B0ZRJ1_9ZZZZ</name>